<gene>
    <name evidence="3" type="ORF">AXG55_00995</name>
</gene>
<feature type="transmembrane region" description="Helical" evidence="1">
    <location>
        <begin position="306"/>
        <end position="325"/>
    </location>
</feature>
<proteinExistence type="predicted"/>
<feature type="transmembrane region" description="Helical" evidence="1">
    <location>
        <begin position="20"/>
        <end position="40"/>
    </location>
</feature>
<evidence type="ECO:0000259" key="2">
    <source>
        <dbReference type="Pfam" id="PF03772"/>
    </source>
</evidence>
<evidence type="ECO:0000256" key="1">
    <source>
        <dbReference type="SAM" id="Phobius"/>
    </source>
</evidence>
<protein>
    <recommendedName>
        <fullName evidence="2">ComEC/Rec2-related protein domain-containing protein</fullName>
    </recommendedName>
</protein>
<dbReference type="Proteomes" id="UP000184731">
    <property type="component" value="Chromosome"/>
</dbReference>
<feature type="domain" description="ComEC/Rec2-related protein" evidence="2">
    <location>
        <begin position="77"/>
        <end position="364"/>
    </location>
</feature>
<keyword evidence="1" id="KW-1133">Transmembrane helix</keyword>
<keyword evidence="4" id="KW-1185">Reference proteome</keyword>
<dbReference type="Pfam" id="PF03772">
    <property type="entry name" value="Competence"/>
    <property type="match status" value="1"/>
</dbReference>
<dbReference type="InterPro" id="IPR004477">
    <property type="entry name" value="ComEC_N"/>
</dbReference>
<name>A0A1L4CXB0_9BACT</name>
<feature type="transmembrane region" description="Helical" evidence="1">
    <location>
        <begin position="278"/>
        <end position="299"/>
    </location>
</feature>
<feature type="transmembrane region" description="Helical" evidence="1">
    <location>
        <begin position="198"/>
        <end position="216"/>
    </location>
</feature>
<reference evidence="3 4" key="1">
    <citation type="submission" date="2016-10" db="EMBL/GenBank/DDBJ databases">
        <title>Silvanigrella aquatica sp. nov., isolated from a freshwater lake located in the Black Forest, Germany, description of Silvanigrellaceae fam. nov., Silvanigrellales ord. nov., reclassification of the order Bdellovibrionales in the class Oligoflexia, reclassification of the families Bacteriovoracaceae and Halobacteriovoraceae in the new order Bacteriovoracales ord. nov., and reclassification of the family Pseudobacteriovoracaceae in the order Oligoflexiales.</title>
        <authorList>
            <person name="Hahn M.W."/>
            <person name="Schmidt J."/>
            <person name="Koll U."/>
            <person name="Rohde M."/>
            <person name="Verbag S."/>
            <person name="Pitt A."/>
            <person name="Nakai R."/>
            <person name="Naganuma T."/>
            <person name="Lang E."/>
        </authorList>
    </citation>
    <scope>NUCLEOTIDE SEQUENCE [LARGE SCALE GENOMIC DNA]</scope>
    <source>
        <strain evidence="3 4">MWH-Nonnen-W8red</strain>
    </source>
</reference>
<keyword evidence="1" id="KW-0472">Membrane</keyword>
<feature type="transmembrane region" description="Helical" evidence="1">
    <location>
        <begin position="138"/>
        <end position="159"/>
    </location>
</feature>
<sequence>MAKEKHLNLSIKNQIAKSIFFSILSYVTIIILLNDLPLFIKENGLFKLIINLSSWAENKAMLISENMIEKNLALNFLGNIRKLSFSEAKSLQSSGLMHLLAISGGQVVPLAMLFSYFLSKITFTILKNIVKPSLLIKVIYYVKLTSSLLISLLICSLFGCTGALIRVFSLFYFIQLPTIQAQYISIFKQFPYIMNQTFSKISVIILTSFIFGNVFINYSFLLSALGATVAQMAIYFSNYLLQENHLIFKTVLSTTLTSFFTGFILYPFSEINLMNSCLANILALPVVCFFIAPLSLLALFIPDQFLFYPIIIKCLDISLFFLKQISFAFDNPYANINPFNKQNPLFTLNGLLYLNTILLFLWISMDCYKQKKLFLARMKFANLKF</sequence>
<dbReference type="EMBL" id="CP017834">
    <property type="protein sequence ID" value="APJ02584.1"/>
    <property type="molecule type" value="Genomic_DNA"/>
</dbReference>
<feature type="transmembrane region" description="Helical" evidence="1">
    <location>
        <begin position="246"/>
        <end position="266"/>
    </location>
</feature>
<feature type="transmembrane region" description="Helical" evidence="1">
    <location>
        <begin position="96"/>
        <end position="118"/>
    </location>
</feature>
<dbReference type="OrthoDB" id="5293179at2"/>
<keyword evidence="1" id="KW-0812">Transmembrane</keyword>
<organism evidence="3 4">
    <name type="scientific">Silvanigrella aquatica</name>
    <dbReference type="NCBI Taxonomy" id="1915309"/>
    <lineage>
        <taxon>Bacteria</taxon>
        <taxon>Pseudomonadati</taxon>
        <taxon>Bdellovibrionota</taxon>
        <taxon>Oligoflexia</taxon>
        <taxon>Silvanigrellales</taxon>
        <taxon>Silvanigrellaceae</taxon>
        <taxon>Silvanigrella</taxon>
    </lineage>
</organism>
<evidence type="ECO:0000313" key="4">
    <source>
        <dbReference type="Proteomes" id="UP000184731"/>
    </source>
</evidence>
<dbReference type="RefSeq" id="WP_148696293.1">
    <property type="nucleotide sequence ID" value="NZ_CP017834.1"/>
</dbReference>
<dbReference type="AlphaFoldDB" id="A0A1L4CXB0"/>
<evidence type="ECO:0000313" key="3">
    <source>
        <dbReference type="EMBL" id="APJ02584.1"/>
    </source>
</evidence>
<feature type="transmembrane region" description="Helical" evidence="1">
    <location>
        <begin position="345"/>
        <end position="363"/>
    </location>
</feature>
<accession>A0A1L4CXB0</accession>
<dbReference type="KEGG" id="saqi:AXG55_00995"/>